<keyword evidence="3" id="KW-1185">Reference proteome</keyword>
<evidence type="ECO:0000313" key="3">
    <source>
        <dbReference type="Proteomes" id="UP000580910"/>
    </source>
</evidence>
<feature type="signal peptide" evidence="1">
    <location>
        <begin position="1"/>
        <end position="25"/>
    </location>
</feature>
<dbReference type="Proteomes" id="UP000580910">
    <property type="component" value="Unassembled WGS sequence"/>
</dbReference>
<organism evidence="2 3">
    <name type="scientific">Nocardioides ginsengisegetis</name>
    <dbReference type="NCBI Taxonomy" id="661491"/>
    <lineage>
        <taxon>Bacteria</taxon>
        <taxon>Bacillati</taxon>
        <taxon>Actinomycetota</taxon>
        <taxon>Actinomycetes</taxon>
        <taxon>Propionibacteriales</taxon>
        <taxon>Nocardioidaceae</taxon>
        <taxon>Nocardioides</taxon>
    </lineage>
</organism>
<feature type="chain" id="PRO_5031120620" description="Ig-like domain (Group 3)" evidence="1">
    <location>
        <begin position="26"/>
        <end position="237"/>
    </location>
</feature>
<dbReference type="GO" id="GO:0005975">
    <property type="term" value="P:carbohydrate metabolic process"/>
    <property type="evidence" value="ECO:0007669"/>
    <property type="project" value="UniProtKB-ARBA"/>
</dbReference>
<reference evidence="2 3" key="1">
    <citation type="submission" date="2020-07" db="EMBL/GenBank/DDBJ databases">
        <title>Sequencing the genomes of 1000 actinobacteria strains.</title>
        <authorList>
            <person name="Klenk H.-P."/>
        </authorList>
    </citation>
    <scope>NUCLEOTIDE SEQUENCE [LARGE SCALE GENOMIC DNA]</scope>
    <source>
        <strain evidence="2 3">DSM 21349</strain>
    </source>
</reference>
<name>A0A7W3J2R5_9ACTN</name>
<evidence type="ECO:0008006" key="4">
    <source>
        <dbReference type="Google" id="ProtNLM"/>
    </source>
</evidence>
<dbReference type="Gene3D" id="2.60.40.10">
    <property type="entry name" value="Immunoglobulins"/>
    <property type="match status" value="1"/>
</dbReference>
<dbReference type="EMBL" id="JACGXA010000001">
    <property type="protein sequence ID" value="MBA8805225.1"/>
    <property type="molecule type" value="Genomic_DNA"/>
</dbReference>
<sequence length="237" mass="25271">MGKHRTAVVLTTLALSLLGVAPAQADDANLPLIQGVVVDQFGNAVDNVNVEATRPTGEVAASSLTYASQWPNGPQHGYFFLAVGHKGDFVLTFERSGFAPLEVDDVLVKRRLQRVSLGEVTMTRLLPTTTTATLTDNSIPVGDRGEVNFKTVSKQVAPVPGEAKVTVDGDKVDTVTLKKGAGRLTLPKLGAGTHDVQVLFLGDPDTGVLPSKSKPVELTVTKKKKHHHRSVARPNAW</sequence>
<accession>A0A7W3J2R5</accession>
<dbReference type="RefSeq" id="WP_182540998.1">
    <property type="nucleotide sequence ID" value="NZ_JACGXA010000001.1"/>
</dbReference>
<protein>
    <recommendedName>
        <fullName evidence="4">Ig-like domain (Group 3)</fullName>
    </recommendedName>
</protein>
<comment type="caution">
    <text evidence="2">The sequence shown here is derived from an EMBL/GenBank/DDBJ whole genome shotgun (WGS) entry which is preliminary data.</text>
</comment>
<evidence type="ECO:0000313" key="2">
    <source>
        <dbReference type="EMBL" id="MBA8805225.1"/>
    </source>
</evidence>
<dbReference type="InterPro" id="IPR013783">
    <property type="entry name" value="Ig-like_fold"/>
</dbReference>
<dbReference type="AlphaFoldDB" id="A0A7W3J2R5"/>
<proteinExistence type="predicted"/>
<gene>
    <name evidence="2" type="ORF">FB382_003516</name>
</gene>
<keyword evidence="1" id="KW-0732">Signal</keyword>
<evidence type="ECO:0000256" key="1">
    <source>
        <dbReference type="SAM" id="SignalP"/>
    </source>
</evidence>